<evidence type="ECO:0000256" key="3">
    <source>
        <dbReference type="SAM" id="SignalP"/>
    </source>
</evidence>
<reference evidence="4" key="1">
    <citation type="submission" date="2017-05" db="UniProtKB">
        <authorList>
            <consortium name="EnsemblMetazoa"/>
        </authorList>
    </citation>
    <scope>IDENTIFICATION</scope>
</reference>
<dbReference type="InParanoid" id="A0A1X7TRF0"/>
<evidence type="ECO:0000313" key="4">
    <source>
        <dbReference type="EnsemblMetazoa" id="Aqu2.1.17662_001"/>
    </source>
</evidence>
<feature type="signal peptide" evidence="3">
    <location>
        <begin position="1"/>
        <end position="25"/>
    </location>
</feature>
<name>A0A1X7TRF0_AMPQE</name>
<evidence type="ECO:0000256" key="2">
    <source>
        <dbReference type="SAM" id="Phobius"/>
    </source>
</evidence>
<dbReference type="EnsemblMetazoa" id="Aqu2.1.17662_001">
    <property type="protein sequence ID" value="Aqu2.1.17662_001"/>
    <property type="gene ID" value="Aqu2.1.17662"/>
</dbReference>
<keyword evidence="2" id="KW-0812">Transmembrane</keyword>
<feature type="region of interest" description="Disordered" evidence="1">
    <location>
        <begin position="1261"/>
        <end position="1288"/>
    </location>
</feature>
<accession>A0A1X7TRF0</accession>
<proteinExistence type="predicted"/>
<sequence>MMSSYLLLVILLCFMSNGILLEVNGESCTEGFMDYSLLMGKATSPSGMLHNNRLTENTAATRWIIIEDQDENYSMNRDIMFTCATVITEILIGVDIRTVNDKIGINLYPKFEVWAPSNDDDEYTRVMSIEIRLTPDNFTTNGQYRFTLPTPLSVSSGYRIGVYQPPDGRSVVSFHYMNLRSDIDGTGKMQSDKINDTNIKISGMGRDVDHKSWRILMHPIVQNLSCFPQFVPDNIINSLSYAITNSYYVSDTRIFPDIRITCHGIITNWIVIAPTQVMPVIKIRHSNNLTTTAATLNTSASNAVNLGQYLYNFTMSNEITVQPGDILMIESNATNYMFYQQYNGPHNYRLGDNNELIALGNNDYPPISVVVVILLCFMSNGILLEANGESCTEGFMDYSLLQGKAINPMGNLRNNRLSSYENPVVDVATRWIIIEDNIKFTCATVITEVLIGVDVRTVNDNIGRNLYPKFEAWAPTNHTDVYTRVESVEIRLTPDNFTTNGQYRFTLPTPLNVSSGYRIGVYQPPDDRSVVRFHYIDLPGFVDRDRTGKVRSNGINNNEIRISGGGRHVDYEEVTILIPPIVQNTTATLNTSASNAVSISQNLYNFTMSNEITVQPGDILMIESNTIHQMFYQKYNGPHNYRLGDNNELSALDNNDYPLILVVVEPFNTITSLFTATSTISVHTNTDLASSSSYGFYSTAAATMESTESPQKSATTSIVLKMDGGQNILLASTNPAYGVIGEQENCNTDVSANPAYGIAGRSGVSANPAYGVNTEGIERYNTDVSANPAYGITEKSGVSAIPAYGFNTGGIESINEESLVYDEPRTMYHEQEGKATNPSGSRNNRLTESTATRWIIIEDQEDENFMKRDIMFTCATVVLEILIGVDIRTVNDTVGRNLYPRFEVWAPTNDDDVYTRVMSVEIRLTPDNFTTNGQYRFTLPTPLNVSSGYRIGVYQPPDDRSVVRFHYVDLPGGIHGAGKVKSGRINDTNITIAGGGKNVHHKTWNILIYPIAQNTSCFTQPMPENIANFISLITDSYYVSDTRIFPDIRFTCHGIITNWIVYVPDQAMPVIKIGHSNNLTTTAATLNTSASNAVIITSLLYNFTMSNEITVQPGDILMIEGNATHQMFYQQYNGPHNYKLGDNNELIALDNNDYPLISVVVDPTSVITTGTPNYITASTISSIATSDTTSSSSRMAMYTTSSLSTTVTSTPSEQGNAGNGLSTILIAAISAVIVLLVVTILVILIVSVVLFRKKRKLSLPISSTRNDSNSSHVYTDVSSTGNDKGRLGAVNNPNYQLQVLYDEAKPTLNVHDDMIANASYEPATVRGIESANSVPVYEDPTVTKNRKQEVHK</sequence>
<keyword evidence="3" id="KW-0732">Signal</keyword>
<organism evidence="4">
    <name type="scientific">Amphimedon queenslandica</name>
    <name type="common">Sponge</name>
    <dbReference type="NCBI Taxonomy" id="400682"/>
    <lineage>
        <taxon>Eukaryota</taxon>
        <taxon>Metazoa</taxon>
        <taxon>Porifera</taxon>
        <taxon>Demospongiae</taxon>
        <taxon>Heteroscleromorpha</taxon>
        <taxon>Haplosclerida</taxon>
        <taxon>Niphatidae</taxon>
        <taxon>Amphimedon</taxon>
    </lineage>
</organism>
<evidence type="ECO:0008006" key="5">
    <source>
        <dbReference type="Google" id="ProtNLM"/>
    </source>
</evidence>
<feature type="compositionally biased region" description="Polar residues" evidence="1">
    <location>
        <begin position="1261"/>
        <end position="1282"/>
    </location>
</feature>
<feature type="transmembrane region" description="Helical" evidence="2">
    <location>
        <begin position="1224"/>
        <end position="1251"/>
    </location>
</feature>
<keyword evidence="2" id="KW-1133">Transmembrane helix</keyword>
<protein>
    <recommendedName>
        <fullName evidence="5">IgGFc-binding protein N-terminal domain-containing protein</fullName>
    </recommendedName>
</protein>
<evidence type="ECO:0000256" key="1">
    <source>
        <dbReference type="SAM" id="MobiDB-lite"/>
    </source>
</evidence>
<feature type="chain" id="PRO_5010882046" description="IgGFc-binding protein N-terminal domain-containing protein" evidence="3">
    <location>
        <begin position="26"/>
        <end position="1352"/>
    </location>
</feature>
<keyword evidence="2" id="KW-0472">Membrane</keyword>